<dbReference type="Gene3D" id="3.30.300.30">
    <property type="match status" value="1"/>
</dbReference>
<dbReference type="AlphaFoldDB" id="A0A0M4MV35"/>
<dbReference type="Proteomes" id="UP000057938">
    <property type="component" value="Chromosome"/>
</dbReference>
<dbReference type="SUPFAM" id="SSF56801">
    <property type="entry name" value="Acetyl-CoA synthetase-like"/>
    <property type="match status" value="1"/>
</dbReference>
<evidence type="ECO:0000313" key="3">
    <source>
        <dbReference type="Proteomes" id="UP000057938"/>
    </source>
</evidence>
<dbReference type="EMBL" id="CP012669">
    <property type="protein sequence ID" value="ALE17470.1"/>
    <property type="molecule type" value="Genomic_DNA"/>
</dbReference>
<dbReference type="GO" id="GO:0043041">
    <property type="term" value="P:amino acid activation for nonribosomal peptide biosynthetic process"/>
    <property type="evidence" value="ECO:0007669"/>
    <property type="project" value="TreeGrafter"/>
</dbReference>
<dbReference type="GO" id="GO:0031177">
    <property type="term" value="F:phosphopantetheine binding"/>
    <property type="evidence" value="ECO:0007669"/>
    <property type="project" value="TreeGrafter"/>
</dbReference>
<dbReference type="STRING" id="361183.AMC99_02191"/>
<accession>A0A0M4MV35</accession>
<evidence type="ECO:0000313" key="2">
    <source>
        <dbReference type="EMBL" id="ALE17470.1"/>
    </source>
</evidence>
<dbReference type="RefSeq" id="WP_061926404.1">
    <property type="nucleotide sequence ID" value="NZ_CP012669.1"/>
</dbReference>
<name>A0A0M4MV35_9SPHN</name>
<dbReference type="InterPro" id="IPR000873">
    <property type="entry name" value="AMP-dep_synth/lig_dom"/>
</dbReference>
<dbReference type="InterPro" id="IPR042099">
    <property type="entry name" value="ANL_N_sf"/>
</dbReference>
<feature type="domain" description="AMP-dependent synthetase/ligase" evidence="1">
    <location>
        <begin position="9"/>
        <end position="348"/>
    </location>
</feature>
<keyword evidence="3" id="KW-1185">Reference proteome</keyword>
<dbReference type="KEGG" id="aep:AMC99_02191"/>
<dbReference type="PANTHER" id="PTHR45527:SF1">
    <property type="entry name" value="FATTY ACID SYNTHASE"/>
    <property type="match status" value="1"/>
</dbReference>
<dbReference type="Gene3D" id="3.40.50.12780">
    <property type="entry name" value="N-terminal domain of ligase-like"/>
    <property type="match status" value="1"/>
</dbReference>
<dbReference type="Pfam" id="PF00501">
    <property type="entry name" value="AMP-binding"/>
    <property type="match status" value="1"/>
</dbReference>
<organism evidence="2 3">
    <name type="scientific">Altererythrobacter epoxidivorans</name>
    <dbReference type="NCBI Taxonomy" id="361183"/>
    <lineage>
        <taxon>Bacteria</taxon>
        <taxon>Pseudomonadati</taxon>
        <taxon>Pseudomonadota</taxon>
        <taxon>Alphaproteobacteria</taxon>
        <taxon>Sphingomonadales</taxon>
        <taxon>Erythrobacteraceae</taxon>
        <taxon>Altererythrobacter</taxon>
    </lineage>
</organism>
<gene>
    <name evidence="2" type="ORF">AMC99_02191</name>
</gene>
<dbReference type="GO" id="GO:0044550">
    <property type="term" value="P:secondary metabolite biosynthetic process"/>
    <property type="evidence" value="ECO:0007669"/>
    <property type="project" value="TreeGrafter"/>
</dbReference>
<dbReference type="GO" id="GO:0005737">
    <property type="term" value="C:cytoplasm"/>
    <property type="evidence" value="ECO:0007669"/>
    <property type="project" value="TreeGrafter"/>
</dbReference>
<reference evidence="2 3" key="1">
    <citation type="submission" date="2015-09" db="EMBL/GenBank/DDBJ databases">
        <title>Complete genome sequence of a benzo[a]pyrene-degrading bacterium Altererythrobacter epoxidivorans CGMCC 1.7731T.</title>
        <authorList>
            <person name="Li Z."/>
            <person name="Cheng H."/>
            <person name="Huo Y."/>
            <person name="Xu X."/>
        </authorList>
    </citation>
    <scope>NUCLEOTIDE SEQUENCE [LARGE SCALE GENOMIC DNA]</scope>
    <source>
        <strain evidence="2 3">CGMCC 1.7731</strain>
    </source>
</reference>
<dbReference type="InterPro" id="IPR045851">
    <property type="entry name" value="AMP-bd_C_sf"/>
</dbReference>
<proteinExistence type="predicted"/>
<protein>
    <submittedName>
        <fullName evidence="2">Siderophore biosynthesis non-ribosomal peptide synthetase module</fullName>
    </submittedName>
</protein>
<dbReference type="PATRIC" id="fig|361183.4.peg.2151"/>
<sequence length="479" mass="51817">MTRLWDAIEQRLETEGDRAAFDSAWSQPMSYARLRELTAAIAGASDADGPVAIVANRSFEAYVAVLACFRFGRTFVPCNPTFPVERLKKIIDRSGAVECLFDPAHADIAAQFDIPSRPIDLMVDGADRKPAQPADGDVVYQLFTSGSTGEPKGVPIVHSNLSHYVTNIIETVGIEDHWRATQFFDLSFDLSMHDIFVSMMSGGTLVPAKDMDLMMPHRFIASNAIDIWFSVPLLAIAASRGQAAMPTDARVKKAMFCGEALPGGYAEAMSALVEDGGEIWNLYGPTEATIAFTAHKLSESDYAMGAVSLGAPFGDNRVALLANGEVVPVEPGRDGELLLGGPQVFDGYQPAIDKDPFVSSDDGTRFYRTGDLVRISDCNIDYVGRMDSQVKIRGHRVELGEIESICKKVAGVDAAAAVVMGDAANPVIVIAFQGNSEADFSGLSSTLPSYMMPKQFLHFSQLPTNDNGKIDRKAIKEQL</sequence>
<evidence type="ECO:0000259" key="1">
    <source>
        <dbReference type="Pfam" id="PF00501"/>
    </source>
</evidence>
<dbReference type="PANTHER" id="PTHR45527">
    <property type="entry name" value="NONRIBOSOMAL PEPTIDE SYNTHETASE"/>
    <property type="match status" value="1"/>
</dbReference>